<evidence type="ECO:0000313" key="4">
    <source>
        <dbReference type="Proteomes" id="UP001253458"/>
    </source>
</evidence>
<organism evidence="1 4">
    <name type="scientific">Acidovorax delafieldii</name>
    <name type="common">Pseudomonas delafieldii</name>
    <dbReference type="NCBI Taxonomy" id="47920"/>
    <lineage>
        <taxon>Bacteria</taxon>
        <taxon>Pseudomonadati</taxon>
        <taxon>Pseudomonadota</taxon>
        <taxon>Betaproteobacteria</taxon>
        <taxon>Burkholderiales</taxon>
        <taxon>Comamonadaceae</taxon>
        <taxon>Acidovorax</taxon>
    </lineage>
</organism>
<dbReference type="EMBL" id="JAVDTL010000003">
    <property type="protein sequence ID" value="MDR6766794.1"/>
    <property type="molecule type" value="Genomic_DNA"/>
</dbReference>
<comment type="caution">
    <text evidence="1">The sequence shown here is derived from an EMBL/GenBank/DDBJ whole genome shotgun (WGS) entry which is preliminary data.</text>
</comment>
<dbReference type="AlphaFoldDB" id="A0AAJ2BWB4"/>
<evidence type="ECO:0000313" key="1">
    <source>
        <dbReference type="EMBL" id="MDR6766794.1"/>
    </source>
</evidence>
<evidence type="ECO:0000313" key="3">
    <source>
        <dbReference type="Proteomes" id="UP001249076"/>
    </source>
</evidence>
<dbReference type="EMBL" id="JAVDTS010000004">
    <property type="protein sequence ID" value="MDR6838489.1"/>
    <property type="molecule type" value="Genomic_DNA"/>
</dbReference>
<sequence length="58" mass="6900">MNLWSAIPSLIASLRQRLARWLFRDAVGPAPALRRVPVPLRVQTQYRDGWQPRSRYRR</sequence>
<dbReference type="Proteomes" id="UP001249076">
    <property type="component" value="Unassembled WGS sequence"/>
</dbReference>
<proteinExistence type="predicted"/>
<evidence type="ECO:0000313" key="2">
    <source>
        <dbReference type="EMBL" id="MDR6838489.1"/>
    </source>
</evidence>
<gene>
    <name evidence="1" type="ORF">J2W88_002069</name>
    <name evidence="2" type="ORF">J2W93_003330</name>
</gene>
<keyword evidence="3" id="KW-1185">Reference proteome</keyword>
<protein>
    <submittedName>
        <fullName evidence="1">Uncharacterized protein</fullName>
    </submittedName>
</protein>
<name>A0AAJ2BWB4_ACIDE</name>
<accession>A0AAJ2BWB4</accession>
<dbReference type="Proteomes" id="UP001253458">
    <property type="component" value="Unassembled WGS sequence"/>
</dbReference>
<reference evidence="1 3" key="1">
    <citation type="submission" date="2023-07" db="EMBL/GenBank/DDBJ databases">
        <title>Sorghum-associated microbial communities from plants grown in Nebraska, USA.</title>
        <authorList>
            <person name="Schachtman D."/>
        </authorList>
    </citation>
    <scope>NUCLEOTIDE SEQUENCE</scope>
    <source>
        <strain evidence="2 3">BE105</strain>
        <strain evidence="1">BE69</strain>
    </source>
</reference>